<organism evidence="4 5">
    <name type="scientific">Pullulanibacillus pueri</name>
    <dbReference type="NCBI Taxonomy" id="1437324"/>
    <lineage>
        <taxon>Bacteria</taxon>
        <taxon>Bacillati</taxon>
        <taxon>Bacillota</taxon>
        <taxon>Bacilli</taxon>
        <taxon>Bacillales</taxon>
        <taxon>Sporolactobacillaceae</taxon>
        <taxon>Pullulanibacillus</taxon>
    </lineage>
</organism>
<dbReference type="InterPro" id="IPR053468">
    <property type="entry name" value="ComGE-like"/>
</dbReference>
<keyword evidence="3" id="KW-1133">Transmembrane helix</keyword>
<evidence type="ECO:0000313" key="5">
    <source>
        <dbReference type="Proteomes" id="UP000656813"/>
    </source>
</evidence>
<feature type="transmembrane region" description="Helical" evidence="3">
    <location>
        <begin position="12"/>
        <end position="33"/>
    </location>
</feature>
<dbReference type="EMBL" id="BMFV01000008">
    <property type="protein sequence ID" value="GGH79694.1"/>
    <property type="molecule type" value="Genomic_DNA"/>
</dbReference>
<dbReference type="GO" id="GO:0009986">
    <property type="term" value="C:cell surface"/>
    <property type="evidence" value="ECO:0007669"/>
    <property type="project" value="UniProtKB-SubCell"/>
</dbReference>
<evidence type="ECO:0008006" key="6">
    <source>
        <dbReference type="Google" id="ProtNLM"/>
    </source>
</evidence>
<dbReference type="GO" id="GO:0030420">
    <property type="term" value="P:establishment of competence for transformation"/>
    <property type="evidence" value="ECO:0007669"/>
    <property type="project" value="UniProtKB-KW"/>
</dbReference>
<reference evidence="4" key="2">
    <citation type="submission" date="2020-09" db="EMBL/GenBank/DDBJ databases">
        <authorList>
            <person name="Sun Q."/>
            <person name="Zhou Y."/>
        </authorList>
    </citation>
    <scope>NUCLEOTIDE SEQUENCE</scope>
    <source>
        <strain evidence="4">CGMCC 1.12777</strain>
    </source>
</reference>
<evidence type="ECO:0000256" key="2">
    <source>
        <dbReference type="ARBA" id="ARBA00023287"/>
    </source>
</evidence>
<dbReference type="RefSeq" id="WP_188496777.1">
    <property type="nucleotide sequence ID" value="NZ_BMFV01000008.1"/>
</dbReference>
<comment type="caution">
    <text evidence="4">The sequence shown here is derived from an EMBL/GenBank/DDBJ whole genome shotgun (WGS) entry which is preliminary data.</text>
</comment>
<dbReference type="Pfam" id="PF07963">
    <property type="entry name" value="N_methyl"/>
    <property type="match status" value="1"/>
</dbReference>
<dbReference type="InterPro" id="IPR012902">
    <property type="entry name" value="N_methyl_site"/>
</dbReference>
<evidence type="ECO:0000256" key="1">
    <source>
        <dbReference type="ARBA" id="ARBA00004241"/>
    </source>
</evidence>
<keyword evidence="3" id="KW-0472">Membrane</keyword>
<evidence type="ECO:0000256" key="3">
    <source>
        <dbReference type="SAM" id="Phobius"/>
    </source>
</evidence>
<proteinExistence type="predicted"/>
<dbReference type="Proteomes" id="UP000656813">
    <property type="component" value="Unassembled WGS sequence"/>
</dbReference>
<dbReference type="NCBIfam" id="TIGR02532">
    <property type="entry name" value="IV_pilin_GFxxxE"/>
    <property type="match status" value="1"/>
</dbReference>
<protein>
    <recommendedName>
        <fullName evidence="6">Prepilin-type N-terminal cleavage/methylation domain-containing protein</fullName>
    </recommendedName>
</protein>
<dbReference type="NCBIfam" id="NF041013">
    <property type="entry name" value="T4P_ComGE"/>
    <property type="match status" value="1"/>
</dbReference>
<keyword evidence="3" id="KW-0812">Transmembrane</keyword>
<accession>A0A8J3ELS2</accession>
<dbReference type="InterPro" id="IPR045584">
    <property type="entry name" value="Pilin-like"/>
</dbReference>
<comment type="subcellular location">
    <subcellularLocation>
        <location evidence="1">Cell surface</location>
    </subcellularLocation>
</comment>
<dbReference type="SUPFAM" id="SSF54523">
    <property type="entry name" value="Pili subunits"/>
    <property type="match status" value="1"/>
</dbReference>
<reference evidence="4" key="1">
    <citation type="journal article" date="2014" name="Int. J. Syst. Evol. Microbiol.">
        <title>Complete genome sequence of Corynebacterium casei LMG S-19264T (=DSM 44701T), isolated from a smear-ripened cheese.</title>
        <authorList>
            <consortium name="US DOE Joint Genome Institute (JGI-PGF)"/>
            <person name="Walter F."/>
            <person name="Albersmeier A."/>
            <person name="Kalinowski J."/>
            <person name="Ruckert C."/>
        </authorList>
    </citation>
    <scope>NUCLEOTIDE SEQUENCE</scope>
    <source>
        <strain evidence="4">CGMCC 1.12777</strain>
    </source>
</reference>
<keyword evidence="2" id="KW-0178">Competence</keyword>
<dbReference type="AlphaFoldDB" id="A0A8J3ELS2"/>
<name>A0A8J3ELS2_9BACL</name>
<keyword evidence="5" id="KW-1185">Reference proteome</keyword>
<evidence type="ECO:0000313" key="4">
    <source>
        <dbReference type="EMBL" id="GGH79694.1"/>
    </source>
</evidence>
<sequence length="110" mass="12652">MWKRYEKGFTLLETLIALVVITVCSSFLIPIYMHTLQERQAIVQEEEALSVLNNALNHWISDPSKHPSIVKQSGMSFHLNWDIRGDDGKVCVMWQSQIKRGRELCGEGIH</sequence>
<gene>
    <name evidence="4" type="ORF">GCM10007096_15000</name>
</gene>